<dbReference type="Pfam" id="PF12599">
    <property type="entry name" value="DUF3768"/>
    <property type="match status" value="1"/>
</dbReference>
<dbReference type="RefSeq" id="WP_106002391.1">
    <property type="nucleotide sequence ID" value="NZ_CP027527.1"/>
</dbReference>
<evidence type="ECO:0000313" key="1">
    <source>
        <dbReference type="EMBL" id="CAM77188.1"/>
    </source>
</evidence>
<proteinExistence type="predicted"/>
<gene>
    <name evidence="1" type="ORF">MGR_0833</name>
</gene>
<dbReference type="InterPro" id="IPR022243">
    <property type="entry name" value="DUF3768"/>
</dbReference>
<evidence type="ECO:0008006" key="2">
    <source>
        <dbReference type="Google" id="ProtNLM"/>
    </source>
</evidence>
<sequence>MDRTERIAALNDQLRRDHRYGKVVITRGIQALGHQAIQEVLAAVAAFAEFTPENDPYAEHDCALMTVGGHRVIWKVDCYDTDLNFASDDPADPAVTIRVLTIMLSDEW</sequence>
<dbReference type="AlphaFoldDB" id="A4U2T1"/>
<reference evidence="1" key="1">
    <citation type="journal article" date="2007" name="J. Bacteriol.">
        <title>Comparative genome analysis of four magnetotactic bacteria reveals a complex set of group-specific genes implicated in magnetosome biomineralization and function.</title>
        <authorList>
            <person name="Richter M."/>
            <person name="Kube M."/>
            <person name="Bazylinski D.A."/>
            <person name="Lombardot T."/>
            <person name="Gloeckner F.O."/>
            <person name="Reinhardt R."/>
            <person name="Schueler D."/>
        </authorList>
    </citation>
    <scope>NUCLEOTIDE SEQUENCE</scope>
    <source>
        <strain evidence="1">MSR-1</strain>
    </source>
</reference>
<organism evidence="1">
    <name type="scientific">Magnetospirillum gryphiswaldense</name>
    <dbReference type="NCBI Taxonomy" id="55518"/>
    <lineage>
        <taxon>Bacteria</taxon>
        <taxon>Pseudomonadati</taxon>
        <taxon>Pseudomonadota</taxon>
        <taxon>Alphaproteobacteria</taxon>
        <taxon>Rhodospirillales</taxon>
        <taxon>Rhodospirillaceae</taxon>
        <taxon>Magnetospirillum</taxon>
    </lineage>
</organism>
<dbReference type="EMBL" id="CU459003">
    <property type="protein sequence ID" value="CAM77188.1"/>
    <property type="molecule type" value="Genomic_DNA"/>
</dbReference>
<accession>A4U2T1</accession>
<protein>
    <recommendedName>
        <fullName evidence="2">DUF3768 domain-containing protein</fullName>
    </recommendedName>
</protein>
<name>A4U2T1_9PROT</name>